<name>A0ABC8QLI2_9AQUA</name>
<proteinExistence type="predicted"/>
<gene>
    <name evidence="2" type="ORF">ILEXP_LOCUS82</name>
</gene>
<dbReference type="Proteomes" id="UP001642360">
    <property type="component" value="Unassembled WGS sequence"/>
</dbReference>
<accession>A0ABC8QLI2</accession>
<feature type="non-terminal residue" evidence="2">
    <location>
        <position position="1"/>
    </location>
</feature>
<feature type="region of interest" description="Disordered" evidence="1">
    <location>
        <begin position="1"/>
        <end position="35"/>
    </location>
</feature>
<evidence type="ECO:0008006" key="4">
    <source>
        <dbReference type="Google" id="ProtNLM"/>
    </source>
</evidence>
<sequence length="112" mass="11550">KRKVKVKSGSDLGSPPKTPRVRTSSPPPYQTTPSPLVILQKTPLSVKASSSQGVSFLQAALAASSPTSTSFARPAGVVTSPSLTEGTGALKSIALSIRDPSLLKLVEEASHQ</sequence>
<protein>
    <recommendedName>
        <fullName evidence="4">Ubinuclein 1</fullName>
    </recommendedName>
</protein>
<comment type="caution">
    <text evidence="2">The sequence shown here is derived from an EMBL/GenBank/DDBJ whole genome shotgun (WGS) entry which is preliminary data.</text>
</comment>
<dbReference type="EMBL" id="CAUOFW020000001">
    <property type="protein sequence ID" value="CAK9133207.1"/>
    <property type="molecule type" value="Genomic_DNA"/>
</dbReference>
<evidence type="ECO:0000256" key="1">
    <source>
        <dbReference type="SAM" id="MobiDB-lite"/>
    </source>
</evidence>
<evidence type="ECO:0000313" key="3">
    <source>
        <dbReference type="Proteomes" id="UP001642360"/>
    </source>
</evidence>
<organism evidence="2 3">
    <name type="scientific">Ilex paraguariensis</name>
    <name type="common">yerba mate</name>
    <dbReference type="NCBI Taxonomy" id="185542"/>
    <lineage>
        <taxon>Eukaryota</taxon>
        <taxon>Viridiplantae</taxon>
        <taxon>Streptophyta</taxon>
        <taxon>Embryophyta</taxon>
        <taxon>Tracheophyta</taxon>
        <taxon>Spermatophyta</taxon>
        <taxon>Magnoliopsida</taxon>
        <taxon>eudicotyledons</taxon>
        <taxon>Gunneridae</taxon>
        <taxon>Pentapetalae</taxon>
        <taxon>asterids</taxon>
        <taxon>campanulids</taxon>
        <taxon>Aquifoliales</taxon>
        <taxon>Aquifoliaceae</taxon>
        <taxon>Ilex</taxon>
    </lineage>
</organism>
<dbReference type="AlphaFoldDB" id="A0ABC8QLI2"/>
<keyword evidence="3" id="KW-1185">Reference proteome</keyword>
<evidence type="ECO:0000313" key="2">
    <source>
        <dbReference type="EMBL" id="CAK9133207.1"/>
    </source>
</evidence>
<reference evidence="2 3" key="1">
    <citation type="submission" date="2024-02" db="EMBL/GenBank/DDBJ databases">
        <authorList>
            <person name="Vignale AGUSTIN F."/>
            <person name="Sosa J E."/>
            <person name="Modenutti C."/>
        </authorList>
    </citation>
    <scope>NUCLEOTIDE SEQUENCE [LARGE SCALE GENOMIC DNA]</scope>
</reference>